<comment type="caution">
    <text evidence="5">The sequence shown here is derived from an EMBL/GenBank/DDBJ whole genome shotgun (WGS) entry which is preliminary data.</text>
</comment>
<gene>
    <name evidence="5" type="ORF">KL771_08610</name>
</gene>
<evidence type="ECO:0000256" key="1">
    <source>
        <dbReference type="ARBA" id="ARBA00022737"/>
    </source>
</evidence>
<evidence type="ECO:0000256" key="4">
    <source>
        <dbReference type="SAM" id="SignalP"/>
    </source>
</evidence>
<name>A0A947D4P1_9HYPH</name>
<dbReference type="RefSeq" id="WP_390866567.1">
    <property type="nucleotide sequence ID" value="NZ_JAHHZF010000004.1"/>
</dbReference>
<dbReference type="Gene3D" id="1.25.40.20">
    <property type="entry name" value="Ankyrin repeat-containing domain"/>
    <property type="match status" value="1"/>
</dbReference>
<accession>A0A947D4P1</accession>
<evidence type="ECO:0000256" key="2">
    <source>
        <dbReference type="ARBA" id="ARBA00023043"/>
    </source>
</evidence>
<evidence type="ECO:0000313" key="5">
    <source>
        <dbReference type="EMBL" id="MBT9289511.1"/>
    </source>
</evidence>
<dbReference type="PANTHER" id="PTHR24201">
    <property type="entry name" value="ANK_REP_REGION DOMAIN-CONTAINING PROTEIN"/>
    <property type="match status" value="1"/>
</dbReference>
<feature type="repeat" description="ANK" evidence="3">
    <location>
        <begin position="65"/>
        <end position="97"/>
    </location>
</feature>
<dbReference type="Proteomes" id="UP000766595">
    <property type="component" value="Unassembled WGS sequence"/>
</dbReference>
<evidence type="ECO:0000313" key="6">
    <source>
        <dbReference type="Proteomes" id="UP000766595"/>
    </source>
</evidence>
<proteinExistence type="predicted"/>
<dbReference type="InterPro" id="IPR036770">
    <property type="entry name" value="Ankyrin_rpt-contain_sf"/>
</dbReference>
<reference evidence="5 6" key="1">
    <citation type="submission" date="2021-06" db="EMBL/GenBank/DDBJ databases">
        <authorList>
            <person name="Grouzdev D.S."/>
            <person name="Koziaeva V."/>
        </authorList>
    </citation>
    <scope>NUCLEOTIDE SEQUENCE [LARGE SCALE GENOMIC DNA]</scope>
    <source>
        <strain evidence="5 6">22</strain>
    </source>
</reference>
<feature type="repeat" description="ANK" evidence="3">
    <location>
        <begin position="164"/>
        <end position="201"/>
    </location>
</feature>
<evidence type="ECO:0000256" key="3">
    <source>
        <dbReference type="PROSITE-ProRule" id="PRU00023"/>
    </source>
</evidence>
<feature type="chain" id="PRO_5038128397" evidence="4">
    <location>
        <begin position="29"/>
        <end position="229"/>
    </location>
</feature>
<organism evidence="5 6">
    <name type="scientific">Prosthecodimorpha staleyi</name>
    <dbReference type="NCBI Taxonomy" id="2840188"/>
    <lineage>
        <taxon>Bacteria</taxon>
        <taxon>Pseudomonadati</taxon>
        <taxon>Pseudomonadota</taxon>
        <taxon>Alphaproteobacteria</taxon>
        <taxon>Hyphomicrobiales</taxon>
        <taxon>Ancalomicrobiaceae</taxon>
        <taxon>Prosthecodimorpha</taxon>
    </lineage>
</organism>
<keyword evidence="6" id="KW-1185">Reference proteome</keyword>
<sequence>MPICRRSLLRLLVAAPAGVIAFGRRASAQTGGPVSPLHDAVAAGDAPALRRLIAAKVPLDARDAGGRTALLVATHQDRVEIARLLIEAGADVNAKDAISDSPYLYAAAEGRLDILRLTLAHGADLAATNRYGGTGLIPAAHHGHVEAVRILLGTRIDRDHVNRLGWTALLEAIVLGDGGPAHTEIVRLLVEGGADPNLADGNGARPLRLARERGQTAIAAILERAGARP</sequence>
<keyword evidence="4" id="KW-0732">Signal</keyword>
<dbReference type="SMART" id="SM00248">
    <property type="entry name" value="ANK"/>
    <property type="match status" value="5"/>
</dbReference>
<keyword evidence="2 3" id="KW-0040">ANK repeat</keyword>
<keyword evidence="1" id="KW-0677">Repeat</keyword>
<dbReference type="PRINTS" id="PR01415">
    <property type="entry name" value="ANKYRIN"/>
</dbReference>
<dbReference type="PROSITE" id="PS50297">
    <property type="entry name" value="ANK_REP_REGION"/>
    <property type="match status" value="1"/>
</dbReference>
<feature type="repeat" description="ANK" evidence="3">
    <location>
        <begin position="98"/>
        <end position="130"/>
    </location>
</feature>
<dbReference type="PROSITE" id="PS50088">
    <property type="entry name" value="ANK_REPEAT"/>
    <property type="match status" value="3"/>
</dbReference>
<dbReference type="InterPro" id="IPR002110">
    <property type="entry name" value="Ankyrin_rpt"/>
</dbReference>
<dbReference type="InterPro" id="IPR050776">
    <property type="entry name" value="Ank_Repeat/CDKN_Inhibitor"/>
</dbReference>
<dbReference type="EMBL" id="JAHHZF010000004">
    <property type="protein sequence ID" value="MBT9289511.1"/>
    <property type="molecule type" value="Genomic_DNA"/>
</dbReference>
<dbReference type="AlphaFoldDB" id="A0A947D4P1"/>
<dbReference type="PANTHER" id="PTHR24201:SF16">
    <property type="entry name" value="ANKYRIN-1-LIKE-RELATED"/>
    <property type="match status" value="1"/>
</dbReference>
<feature type="signal peptide" evidence="4">
    <location>
        <begin position="1"/>
        <end position="28"/>
    </location>
</feature>
<dbReference type="SUPFAM" id="SSF48403">
    <property type="entry name" value="Ankyrin repeat"/>
    <property type="match status" value="1"/>
</dbReference>
<dbReference type="Pfam" id="PF12796">
    <property type="entry name" value="Ank_2"/>
    <property type="match status" value="2"/>
</dbReference>
<protein>
    <submittedName>
        <fullName evidence="5">Ankyrin repeat domain-containing protein</fullName>
    </submittedName>
</protein>